<comment type="subcellular location">
    <subcellularLocation>
        <location evidence="1">Periplasm</location>
    </subcellularLocation>
</comment>
<dbReference type="EMBL" id="REGA01000007">
    <property type="protein sequence ID" value="RQG94891.1"/>
    <property type="molecule type" value="Genomic_DNA"/>
</dbReference>
<evidence type="ECO:0000256" key="3">
    <source>
        <dbReference type="ARBA" id="ARBA00022729"/>
    </source>
</evidence>
<dbReference type="Pfam" id="PF09084">
    <property type="entry name" value="NMT1"/>
    <property type="match status" value="1"/>
</dbReference>
<dbReference type="Proteomes" id="UP000282323">
    <property type="component" value="Unassembled WGS sequence"/>
</dbReference>
<evidence type="ECO:0000256" key="2">
    <source>
        <dbReference type="ARBA" id="ARBA00010742"/>
    </source>
</evidence>
<accession>A0A3N6MH26</accession>
<organism evidence="5 6">
    <name type="scientific">Natrarchaeobius chitinivorans</name>
    <dbReference type="NCBI Taxonomy" id="1679083"/>
    <lineage>
        <taxon>Archaea</taxon>
        <taxon>Methanobacteriati</taxon>
        <taxon>Methanobacteriota</taxon>
        <taxon>Stenosarchaea group</taxon>
        <taxon>Halobacteria</taxon>
        <taxon>Halobacteriales</taxon>
        <taxon>Natrialbaceae</taxon>
        <taxon>Natrarchaeobius</taxon>
    </lineage>
</organism>
<protein>
    <submittedName>
        <fullName evidence="5">ABC transporter substrate-binding protein</fullName>
    </submittedName>
</protein>
<dbReference type="InterPro" id="IPR015168">
    <property type="entry name" value="SsuA/THI5"/>
</dbReference>
<dbReference type="GO" id="GO:0042597">
    <property type="term" value="C:periplasmic space"/>
    <property type="evidence" value="ECO:0007669"/>
    <property type="project" value="UniProtKB-SubCell"/>
</dbReference>
<evidence type="ECO:0000256" key="1">
    <source>
        <dbReference type="ARBA" id="ARBA00004418"/>
    </source>
</evidence>
<dbReference type="PANTHER" id="PTHR30024">
    <property type="entry name" value="ALIPHATIC SULFONATES-BINDING PROTEIN-RELATED"/>
    <property type="match status" value="1"/>
</dbReference>
<keyword evidence="6" id="KW-1185">Reference proteome</keyword>
<gene>
    <name evidence="5" type="ORF">EA473_10355</name>
</gene>
<name>A0A3N6MH26_NATCH</name>
<sequence>MVSHNTNRFGGITRRKALQSGAVVIGGGVAGCLTSDDENGENGSHEVHVLGPEGGMTIPVFLYGQENNVWLDRGIDFSFEVTGYGQFIRCFSGDQCTGAGVATTFDFPQDVADGVPVQIFSPSMTEINHAFVRADSDIEGPADLEGRVMGADQLSSGTTQSFRAYWIEEHGFDLMEDTDEIVDASSASLYDMLVEDEEIDAAIMFTGFTIDALADDRFRSISYLADEWTDQTGYPPQVTMHGAFENFVTSSPDAVLSFWEGWVEAVELFESNFEDAIAQYGVLAGLDLEDDAEMAEVERLVEEAPLFPTDWGEGWIDSHVEFYDMLERNDAIDSAPGRDSFLLHDELE</sequence>
<keyword evidence="3" id="KW-0732">Signal</keyword>
<dbReference type="Gene3D" id="3.40.190.10">
    <property type="entry name" value="Periplasmic binding protein-like II"/>
    <property type="match status" value="2"/>
</dbReference>
<dbReference type="AlphaFoldDB" id="A0A3N6MH26"/>
<evidence type="ECO:0000313" key="5">
    <source>
        <dbReference type="EMBL" id="RQG94891.1"/>
    </source>
</evidence>
<comment type="caution">
    <text evidence="5">The sequence shown here is derived from an EMBL/GenBank/DDBJ whole genome shotgun (WGS) entry which is preliminary data.</text>
</comment>
<proteinExistence type="inferred from homology"/>
<reference evidence="5 6" key="1">
    <citation type="submission" date="2018-10" db="EMBL/GenBank/DDBJ databases">
        <title>Natrarchaeobius chitinivorans gen. nov., sp. nov., and Natrarchaeobius haloalkaliphilus sp. nov., alkaliphilic, chitin-utilizing haloarchaea from hypersaline alkaline lakes.</title>
        <authorList>
            <person name="Sorokin D.Y."/>
            <person name="Elcheninov A.G."/>
            <person name="Kostrikina N.A."/>
            <person name="Bale N.J."/>
            <person name="Sinninghe Damste J.S."/>
            <person name="Khijniak T.V."/>
            <person name="Kublanov I.V."/>
            <person name="Toshchakov S.V."/>
        </authorList>
    </citation>
    <scope>NUCLEOTIDE SEQUENCE [LARGE SCALE GENOMIC DNA]</scope>
    <source>
        <strain evidence="5 6">AArcht4T</strain>
    </source>
</reference>
<comment type="similarity">
    <text evidence="2">Belongs to the bacterial solute-binding protein SsuA/TauA family.</text>
</comment>
<dbReference type="PANTHER" id="PTHR30024:SF47">
    <property type="entry name" value="TAURINE-BINDING PERIPLASMIC PROTEIN"/>
    <property type="match status" value="1"/>
</dbReference>
<feature type="domain" description="SsuA/THI5-like" evidence="4">
    <location>
        <begin position="109"/>
        <end position="217"/>
    </location>
</feature>
<evidence type="ECO:0000259" key="4">
    <source>
        <dbReference type="Pfam" id="PF09084"/>
    </source>
</evidence>
<evidence type="ECO:0000313" key="6">
    <source>
        <dbReference type="Proteomes" id="UP000282323"/>
    </source>
</evidence>
<dbReference type="SUPFAM" id="SSF53850">
    <property type="entry name" value="Periplasmic binding protein-like II"/>
    <property type="match status" value="1"/>
</dbReference>